<feature type="region of interest" description="Disordered" evidence="1">
    <location>
        <begin position="87"/>
        <end position="106"/>
    </location>
</feature>
<feature type="region of interest" description="Disordered" evidence="1">
    <location>
        <begin position="118"/>
        <end position="456"/>
    </location>
</feature>
<dbReference type="EMBL" id="BDGG01000014">
    <property type="protein sequence ID" value="GAV07099.1"/>
    <property type="molecule type" value="Genomic_DNA"/>
</dbReference>
<comment type="caution">
    <text evidence="2">The sequence shown here is derived from an EMBL/GenBank/DDBJ whole genome shotgun (WGS) entry which is preliminary data.</text>
</comment>
<dbReference type="STRING" id="947166.A0A1D1W7P0"/>
<sequence>MDSNGFFRPTKDKAKAPIKFALGKPKLTFCIAAGALKKDAAHSAASVFGRLSPTEAEKTEVTIKTEEDPVDSVQKINQLKPVLEVTPSASIPSLSPPPEPEPSVDELEKQLELFRSSIKQKPVQGAEVKVEERPEEKLEEVKKVGTEKEVDKPSPESPVHQKPKSASPSFKLRFARRLSPSPVERKRPRSRSRSRSPVASKQRYERSRRSRSRSRTPRRRSSTRTPRRRSTSYSPRPRHDRKKPEPARKVYSEKLISSSRRSYFRSRSKSRSRTPTRTKQRSRSRSPMRSRQRSSSRSESRSPVKSKRRDDRSRTRSPILAKRRSRTKSPTRVRQRSRSASRPPTRTKDRSRTRSRSPSPTQRPRSKFSTPRKRDRSEPRSPSRNSKPETPSKKKIPFKARWDNKSSKEEQTNPDEKAQTPTASPIKTVLSPRKSITTVDADNPSSQDSITDSLPDPSVLLNEIEKYLTPDKETGFPIVSETVMGAFPVPFTLDGVGAVLCWPYYTPERMIIMVPYLGLQKPPDETSVENMIVVPAMVDPPPLLMSGCPVGYTPLNLVSIPTYDPTRAIPPPPPTATAPLNQPTKAAVQKLVRIQQKERERRKRLAAEKAAAAQAASALQSDTPTTGSDLSSKTTTPQTSSTRLPELILS</sequence>
<name>A0A1D1W7P0_RAMVA</name>
<evidence type="ECO:0000256" key="1">
    <source>
        <dbReference type="SAM" id="MobiDB-lite"/>
    </source>
</evidence>
<gene>
    <name evidence="2" type="primary">RvY_16975-1</name>
    <name evidence="2" type="synonym">RvY_16975.1</name>
    <name evidence="2" type="ORF">RvY_16975</name>
</gene>
<feature type="compositionally biased region" description="Low complexity" evidence="1">
    <location>
        <begin position="631"/>
        <end position="642"/>
    </location>
</feature>
<evidence type="ECO:0000313" key="3">
    <source>
        <dbReference type="Proteomes" id="UP000186922"/>
    </source>
</evidence>
<keyword evidence="3" id="KW-1185">Reference proteome</keyword>
<feature type="compositionally biased region" description="Basic residues" evidence="1">
    <location>
        <begin position="321"/>
        <end position="339"/>
    </location>
</feature>
<feature type="compositionally biased region" description="Basic and acidic residues" evidence="1">
    <location>
        <begin position="375"/>
        <end position="392"/>
    </location>
</feature>
<feature type="compositionally biased region" description="Basic and acidic residues" evidence="1">
    <location>
        <begin position="242"/>
        <end position="252"/>
    </location>
</feature>
<feature type="compositionally biased region" description="Polar residues" evidence="1">
    <location>
        <begin position="434"/>
        <end position="452"/>
    </location>
</feature>
<feature type="compositionally biased region" description="Basic residues" evidence="1">
    <location>
        <begin position="364"/>
        <end position="374"/>
    </location>
</feature>
<dbReference type="OrthoDB" id="10689341at2759"/>
<feature type="region of interest" description="Disordered" evidence="1">
    <location>
        <begin position="598"/>
        <end position="650"/>
    </location>
</feature>
<feature type="compositionally biased region" description="Basic and acidic residues" evidence="1">
    <location>
        <begin position="296"/>
        <end position="314"/>
    </location>
</feature>
<organism evidence="2 3">
    <name type="scientific">Ramazzottius varieornatus</name>
    <name type="common">Water bear</name>
    <name type="synonym">Tardigrade</name>
    <dbReference type="NCBI Taxonomy" id="947166"/>
    <lineage>
        <taxon>Eukaryota</taxon>
        <taxon>Metazoa</taxon>
        <taxon>Ecdysozoa</taxon>
        <taxon>Tardigrada</taxon>
        <taxon>Eutardigrada</taxon>
        <taxon>Parachela</taxon>
        <taxon>Hypsibioidea</taxon>
        <taxon>Ramazzottiidae</taxon>
        <taxon>Ramazzottius</taxon>
    </lineage>
</organism>
<evidence type="ECO:0000313" key="2">
    <source>
        <dbReference type="EMBL" id="GAV07099.1"/>
    </source>
</evidence>
<reference evidence="2 3" key="1">
    <citation type="journal article" date="2016" name="Nat. Commun.">
        <title>Extremotolerant tardigrade genome and improved radiotolerance of human cultured cells by tardigrade-unique protein.</title>
        <authorList>
            <person name="Hashimoto T."/>
            <person name="Horikawa D.D."/>
            <person name="Saito Y."/>
            <person name="Kuwahara H."/>
            <person name="Kozuka-Hata H."/>
            <person name="Shin-I T."/>
            <person name="Minakuchi Y."/>
            <person name="Ohishi K."/>
            <person name="Motoyama A."/>
            <person name="Aizu T."/>
            <person name="Enomoto A."/>
            <person name="Kondo K."/>
            <person name="Tanaka S."/>
            <person name="Hara Y."/>
            <person name="Koshikawa S."/>
            <person name="Sagara H."/>
            <person name="Miura T."/>
            <person name="Yokobori S."/>
            <person name="Miyagawa K."/>
            <person name="Suzuki Y."/>
            <person name="Kubo T."/>
            <person name="Oyama M."/>
            <person name="Kohara Y."/>
            <person name="Fujiyama A."/>
            <person name="Arakawa K."/>
            <person name="Katayama T."/>
            <person name="Toyoda A."/>
            <person name="Kunieda T."/>
        </authorList>
    </citation>
    <scope>NUCLEOTIDE SEQUENCE [LARGE SCALE GENOMIC DNA]</scope>
    <source>
        <strain evidence="2 3">YOKOZUNA-1</strain>
    </source>
</reference>
<accession>A0A1D1W7P0</accession>
<dbReference type="Proteomes" id="UP000186922">
    <property type="component" value="Unassembled WGS sequence"/>
</dbReference>
<feature type="compositionally biased region" description="Basic and acidic residues" evidence="1">
    <location>
        <begin position="128"/>
        <end position="154"/>
    </location>
</feature>
<proteinExistence type="predicted"/>
<protein>
    <submittedName>
        <fullName evidence="2">Uncharacterized protein</fullName>
    </submittedName>
</protein>
<feature type="compositionally biased region" description="Low complexity" evidence="1">
    <location>
        <begin position="608"/>
        <end position="621"/>
    </location>
</feature>
<feature type="compositionally biased region" description="Basic and acidic residues" evidence="1">
    <location>
        <begin position="400"/>
        <end position="418"/>
    </location>
</feature>
<feature type="compositionally biased region" description="Basic residues" evidence="1">
    <location>
        <begin position="208"/>
        <end position="241"/>
    </location>
</feature>
<dbReference type="AlphaFoldDB" id="A0A1D1W7P0"/>
<feature type="compositionally biased region" description="Basic residues" evidence="1">
    <location>
        <begin position="262"/>
        <end position="294"/>
    </location>
</feature>